<dbReference type="EMBL" id="LT629688">
    <property type="protein sequence ID" value="SDD56815.1"/>
    <property type="molecule type" value="Genomic_DNA"/>
</dbReference>
<evidence type="ECO:0000256" key="4">
    <source>
        <dbReference type="ARBA" id="ARBA00022692"/>
    </source>
</evidence>
<feature type="transmembrane region" description="Helical" evidence="8">
    <location>
        <begin position="146"/>
        <end position="165"/>
    </location>
</feature>
<feature type="transmembrane region" description="Helical" evidence="8">
    <location>
        <begin position="322"/>
        <end position="347"/>
    </location>
</feature>
<comment type="subcellular location">
    <subcellularLocation>
        <location evidence="1">Cell membrane</location>
        <topology evidence="1">Multi-pass membrane protein</topology>
    </subcellularLocation>
</comment>
<proteinExistence type="inferred from homology"/>
<keyword evidence="10" id="KW-1185">Reference proteome</keyword>
<feature type="region of interest" description="Disordered" evidence="7">
    <location>
        <begin position="1"/>
        <end position="34"/>
    </location>
</feature>
<evidence type="ECO:0000256" key="8">
    <source>
        <dbReference type="SAM" id="Phobius"/>
    </source>
</evidence>
<reference evidence="9 10" key="1">
    <citation type="submission" date="2016-10" db="EMBL/GenBank/DDBJ databases">
        <authorList>
            <person name="de Groot N.N."/>
        </authorList>
    </citation>
    <scope>NUCLEOTIDE SEQUENCE [LARGE SCALE GENOMIC DNA]</scope>
    <source>
        <strain evidence="9 10">MON 2.2</strain>
    </source>
</reference>
<feature type="transmembrane region" description="Helical" evidence="8">
    <location>
        <begin position="113"/>
        <end position="134"/>
    </location>
</feature>
<organism evidence="9 10">
    <name type="scientific">Auraticoccus monumenti</name>
    <dbReference type="NCBI Taxonomy" id="675864"/>
    <lineage>
        <taxon>Bacteria</taxon>
        <taxon>Bacillati</taxon>
        <taxon>Actinomycetota</taxon>
        <taxon>Actinomycetes</taxon>
        <taxon>Propionibacteriales</taxon>
        <taxon>Propionibacteriaceae</taxon>
        <taxon>Auraticoccus</taxon>
    </lineage>
</organism>
<name>A0A1G6VVI2_9ACTN</name>
<comment type="similarity">
    <text evidence="2">Belongs to the polysaccharide synthase family.</text>
</comment>
<feature type="transmembrane region" description="Helical" evidence="8">
    <location>
        <begin position="353"/>
        <end position="377"/>
    </location>
</feature>
<dbReference type="GO" id="GO:0005886">
    <property type="term" value="C:plasma membrane"/>
    <property type="evidence" value="ECO:0007669"/>
    <property type="project" value="UniProtKB-SubCell"/>
</dbReference>
<dbReference type="RefSeq" id="WP_090591626.1">
    <property type="nucleotide sequence ID" value="NZ_LT629688.1"/>
</dbReference>
<evidence type="ECO:0000313" key="10">
    <source>
        <dbReference type="Proteomes" id="UP000198546"/>
    </source>
</evidence>
<dbReference type="PANTHER" id="PTHR30250:SF10">
    <property type="entry name" value="LIPOPOLYSACCHARIDE BIOSYNTHESIS PROTEIN WZXC"/>
    <property type="match status" value="1"/>
</dbReference>
<feature type="transmembrane region" description="Helical" evidence="8">
    <location>
        <begin position="177"/>
        <end position="203"/>
    </location>
</feature>
<keyword evidence="6 8" id="KW-0472">Membrane</keyword>
<gene>
    <name evidence="9" type="ORF">SAMN04489747_1251</name>
</gene>
<protein>
    <submittedName>
        <fullName evidence="9">Polysaccharide transporter, PST family</fullName>
    </submittedName>
</protein>
<evidence type="ECO:0000256" key="1">
    <source>
        <dbReference type="ARBA" id="ARBA00004651"/>
    </source>
</evidence>
<accession>A0A1G6VVI2</accession>
<dbReference type="Proteomes" id="UP000198546">
    <property type="component" value="Chromosome i"/>
</dbReference>
<keyword evidence="5 8" id="KW-1133">Transmembrane helix</keyword>
<dbReference type="AlphaFoldDB" id="A0A1G6VVI2"/>
<feature type="transmembrane region" description="Helical" evidence="8">
    <location>
        <begin position="413"/>
        <end position="434"/>
    </location>
</feature>
<keyword evidence="4 8" id="KW-0812">Transmembrane</keyword>
<dbReference type="CDD" id="cd13127">
    <property type="entry name" value="MATE_tuaB_like"/>
    <property type="match status" value="1"/>
</dbReference>
<sequence length="521" mass="54031">MTPADDGRAGGGGPAEPPGTAATSTDGPAADPGALRASTARGTKVVMLGQVVRILIQTASVVVLARILAPTDYGYFALALAVVSLGEVLRDFGLSTAAIQAKTLSRGQQSNLLWINLGMGLVLATICFTAAPLLGRVDGYGEAASLLRVMAVCFVINGLLAQYRADLSRRLRFGSLALADVVGPLSGLVAAVATALAGGGYWALAAQQVGGLLVTTTLAIVLAGWLPRLPDRSADVRPMLKFGVGMVGTQLVGFCNNNVDTLTVAWRFSPTDLGVYNRAFQLLMQTLNQLRNPTTTVALPVLARLQDGGPEADRMLLRGQAALGYTLVAGTAFAAGAASPVILVALGPQWSQAIPLFAALAAAGAFQTIGFVNYWVFVSRGLSGRLFRYSLLSLTLRVICVLVGSQWGVVGVAVGYAVAPAVALPLSYAILSRWTNIPQRALHWGSLRIVLCGAAAALTTFGAQQLLSSTPVLVQLVACLLVTVATYALATLVPAVRRDVQGVLAFARLAAGGRRRTTTVG</sequence>
<evidence type="ECO:0000256" key="7">
    <source>
        <dbReference type="SAM" id="MobiDB-lite"/>
    </source>
</evidence>
<evidence type="ECO:0000256" key="5">
    <source>
        <dbReference type="ARBA" id="ARBA00022989"/>
    </source>
</evidence>
<evidence type="ECO:0000256" key="6">
    <source>
        <dbReference type="ARBA" id="ARBA00023136"/>
    </source>
</evidence>
<evidence type="ECO:0000313" key="9">
    <source>
        <dbReference type="EMBL" id="SDD56815.1"/>
    </source>
</evidence>
<feature type="transmembrane region" description="Helical" evidence="8">
    <location>
        <begin position="389"/>
        <end position="407"/>
    </location>
</feature>
<dbReference type="STRING" id="675864.SAMN04489747_1251"/>
<evidence type="ECO:0000256" key="2">
    <source>
        <dbReference type="ARBA" id="ARBA00007430"/>
    </source>
</evidence>
<dbReference type="InterPro" id="IPR050833">
    <property type="entry name" value="Poly_Biosynth_Transport"/>
</dbReference>
<dbReference type="OrthoDB" id="9770347at2"/>
<feature type="transmembrane region" description="Helical" evidence="8">
    <location>
        <begin position="446"/>
        <end position="467"/>
    </location>
</feature>
<dbReference type="PANTHER" id="PTHR30250">
    <property type="entry name" value="PST FAMILY PREDICTED COLANIC ACID TRANSPORTER"/>
    <property type="match status" value="1"/>
</dbReference>
<keyword evidence="3" id="KW-1003">Cell membrane</keyword>
<dbReference type="Pfam" id="PF13440">
    <property type="entry name" value="Polysacc_synt_3"/>
    <property type="match status" value="1"/>
</dbReference>
<feature type="transmembrane region" description="Helical" evidence="8">
    <location>
        <begin position="473"/>
        <end position="496"/>
    </location>
</feature>
<evidence type="ECO:0000256" key="3">
    <source>
        <dbReference type="ARBA" id="ARBA00022475"/>
    </source>
</evidence>
<feature type="transmembrane region" description="Helical" evidence="8">
    <location>
        <begin position="209"/>
        <end position="227"/>
    </location>
</feature>